<evidence type="ECO:0000256" key="1">
    <source>
        <dbReference type="ARBA" id="ARBA00004496"/>
    </source>
</evidence>
<dbReference type="SUPFAM" id="SSF109755">
    <property type="entry name" value="PhoU-like"/>
    <property type="match status" value="1"/>
</dbReference>
<organism evidence="10 11">
    <name type="scientific">Cohaesibacter marisflavi</name>
    <dbReference type="NCBI Taxonomy" id="655353"/>
    <lineage>
        <taxon>Bacteria</taxon>
        <taxon>Pseudomonadati</taxon>
        <taxon>Pseudomonadota</taxon>
        <taxon>Alphaproteobacteria</taxon>
        <taxon>Hyphomicrobiales</taxon>
        <taxon>Cohaesibacteraceae</taxon>
    </lineage>
</organism>
<evidence type="ECO:0000256" key="6">
    <source>
        <dbReference type="ARBA" id="ARBA00022592"/>
    </source>
</evidence>
<feature type="domain" description="PhoU" evidence="9">
    <location>
        <begin position="20"/>
        <end position="107"/>
    </location>
</feature>
<dbReference type="FunFam" id="1.20.58.220:FF:000004">
    <property type="entry name" value="Phosphate-specific transport system accessory protein PhoU"/>
    <property type="match status" value="1"/>
</dbReference>
<evidence type="ECO:0000259" key="9">
    <source>
        <dbReference type="Pfam" id="PF01895"/>
    </source>
</evidence>
<dbReference type="Pfam" id="PF01895">
    <property type="entry name" value="PhoU"/>
    <property type="match status" value="2"/>
</dbReference>
<comment type="subunit">
    <text evidence="3 8">Homodimer.</text>
</comment>
<dbReference type="RefSeq" id="WP_090070428.1">
    <property type="nucleotide sequence ID" value="NZ_FOVR01000002.1"/>
</dbReference>
<dbReference type="PANTHER" id="PTHR42930:SF3">
    <property type="entry name" value="PHOSPHATE-SPECIFIC TRANSPORT SYSTEM ACCESSORY PROTEIN PHOU"/>
    <property type="match status" value="1"/>
</dbReference>
<evidence type="ECO:0000313" key="11">
    <source>
        <dbReference type="Proteomes" id="UP000199236"/>
    </source>
</evidence>
<protein>
    <recommendedName>
        <fullName evidence="8">Phosphate-specific transport system accessory protein PhoU</fullName>
    </recommendedName>
</protein>
<gene>
    <name evidence="10" type="ORF">SAMN04488056_102464</name>
</gene>
<comment type="function">
    <text evidence="7 8">Plays a role in the regulation of phosphate uptake.</text>
</comment>
<proteinExistence type="inferred from homology"/>
<evidence type="ECO:0000256" key="3">
    <source>
        <dbReference type="ARBA" id="ARBA00011738"/>
    </source>
</evidence>
<dbReference type="OrthoDB" id="9814256at2"/>
<dbReference type="PANTHER" id="PTHR42930">
    <property type="entry name" value="PHOSPHATE-SPECIFIC TRANSPORT SYSTEM ACCESSORY PROTEIN PHOU"/>
    <property type="match status" value="1"/>
</dbReference>
<dbReference type="InterPro" id="IPR028366">
    <property type="entry name" value="PhoU"/>
</dbReference>
<sequence length="223" mass="24846">MTEHTVSSYDDDLRNLTGRIAEMGGQAESMVEDAINALVRQDVKAAQATAAKDRAINKMEQQIEETAVLIIARRQPMAQDLRQIIAALRIATDLERVADLGKNIARSISAMDGKTPPKQLLHGIEHMAEIVLEQMRMVLDAYTTSDSNAAIAVVKRDDEVDAIYKSLFREFLTYMMEDPRNITFCANLLFAAKHLERVGDHATNIAESVYYVDTGKVLEDGTF</sequence>
<feature type="domain" description="PhoU" evidence="9">
    <location>
        <begin position="124"/>
        <end position="209"/>
    </location>
</feature>
<dbReference type="AlphaFoldDB" id="A0A1I5D3V3"/>
<evidence type="ECO:0000256" key="5">
    <source>
        <dbReference type="ARBA" id="ARBA00022490"/>
    </source>
</evidence>
<reference evidence="10 11" key="1">
    <citation type="submission" date="2016-10" db="EMBL/GenBank/DDBJ databases">
        <authorList>
            <person name="de Groot N.N."/>
        </authorList>
    </citation>
    <scope>NUCLEOTIDE SEQUENCE [LARGE SCALE GENOMIC DNA]</scope>
    <source>
        <strain evidence="10 11">CGMCC 1.9157</strain>
    </source>
</reference>
<accession>A0A1I5D3V3</accession>
<keyword evidence="4 8" id="KW-0813">Transport</keyword>
<keyword evidence="5 8" id="KW-0963">Cytoplasm</keyword>
<evidence type="ECO:0000256" key="7">
    <source>
        <dbReference type="ARBA" id="ARBA00056181"/>
    </source>
</evidence>
<dbReference type="GO" id="GO:0006817">
    <property type="term" value="P:phosphate ion transport"/>
    <property type="evidence" value="ECO:0007669"/>
    <property type="project" value="UniProtKB-KW"/>
</dbReference>
<dbReference type="NCBIfam" id="TIGR02135">
    <property type="entry name" value="phoU_full"/>
    <property type="match status" value="1"/>
</dbReference>
<keyword evidence="11" id="KW-1185">Reference proteome</keyword>
<evidence type="ECO:0000256" key="4">
    <source>
        <dbReference type="ARBA" id="ARBA00022448"/>
    </source>
</evidence>
<dbReference type="GO" id="GO:0030643">
    <property type="term" value="P:intracellular phosphate ion homeostasis"/>
    <property type="evidence" value="ECO:0007669"/>
    <property type="project" value="InterPro"/>
</dbReference>
<dbReference type="GO" id="GO:0045936">
    <property type="term" value="P:negative regulation of phosphate metabolic process"/>
    <property type="evidence" value="ECO:0007669"/>
    <property type="project" value="InterPro"/>
</dbReference>
<dbReference type="Gene3D" id="1.20.58.220">
    <property type="entry name" value="Phosphate transport system protein phou homolog 2, domain 2"/>
    <property type="match status" value="2"/>
</dbReference>
<dbReference type="STRING" id="655353.SAMN04488056_102464"/>
<evidence type="ECO:0000256" key="2">
    <source>
        <dbReference type="ARBA" id="ARBA00008107"/>
    </source>
</evidence>
<dbReference type="EMBL" id="FOVR01000002">
    <property type="protein sequence ID" value="SFN93833.1"/>
    <property type="molecule type" value="Genomic_DNA"/>
</dbReference>
<evidence type="ECO:0000313" key="10">
    <source>
        <dbReference type="EMBL" id="SFN93833.1"/>
    </source>
</evidence>
<comment type="subcellular location">
    <subcellularLocation>
        <location evidence="1 8">Cytoplasm</location>
    </subcellularLocation>
</comment>
<dbReference type="InterPro" id="IPR038078">
    <property type="entry name" value="PhoU-like_sf"/>
</dbReference>
<keyword evidence="6 8" id="KW-0592">Phosphate transport</keyword>
<dbReference type="Proteomes" id="UP000199236">
    <property type="component" value="Unassembled WGS sequence"/>
</dbReference>
<evidence type="ECO:0000256" key="8">
    <source>
        <dbReference type="PIRNR" id="PIRNR003107"/>
    </source>
</evidence>
<dbReference type="InterPro" id="IPR026022">
    <property type="entry name" value="PhoU_dom"/>
</dbReference>
<name>A0A1I5D3V3_9HYPH</name>
<dbReference type="PIRSF" id="PIRSF003107">
    <property type="entry name" value="PhoU"/>
    <property type="match status" value="1"/>
</dbReference>
<dbReference type="GO" id="GO:0005737">
    <property type="term" value="C:cytoplasm"/>
    <property type="evidence" value="ECO:0007669"/>
    <property type="project" value="UniProtKB-SubCell"/>
</dbReference>
<comment type="similarity">
    <text evidence="2 8">Belongs to the PhoU family.</text>
</comment>